<dbReference type="PANTHER" id="PTHR46098">
    <property type="entry name" value="TRNA (CYTOSINE(38)-C(5))-METHYLTRANSFERASE"/>
    <property type="match status" value="1"/>
</dbReference>
<reference evidence="4 5" key="1">
    <citation type="submission" date="2020-04" db="EMBL/GenBank/DDBJ databases">
        <authorList>
            <person name="Alioto T."/>
            <person name="Alioto T."/>
            <person name="Gomez Garrido J."/>
        </authorList>
    </citation>
    <scope>NUCLEOTIDE SEQUENCE [LARGE SCALE GENOMIC DNA]</scope>
</reference>
<evidence type="ECO:0000256" key="3">
    <source>
        <dbReference type="ARBA" id="ARBA00022691"/>
    </source>
</evidence>
<name>A0A8S1DFF8_9INSE</name>
<dbReference type="AlphaFoldDB" id="A0A8S1DFF8"/>
<protein>
    <recommendedName>
        <fullName evidence="6">DNA (cytosine-5-)-methyltransferase</fullName>
    </recommendedName>
</protein>
<keyword evidence="1" id="KW-0489">Methyltransferase</keyword>
<evidence type="ECO:0000256" key="2">
    <source>
        <dbReference type="ARBA" id="ARBA00022679"/>
    </source>
</evidence>
<dbReference type="GO" id="GO:0005634">
    <property type="term" value="C:nucleus"/>
    <property type="evidence" value="ECO:0007669"/>
    <property type="project" value="TreeGrafter"/>
</dbReference>
<evidence type="ECO:0000256" key="1">
    <source>
        <dbReference type="ARBA" id="ARBA00022603"/>
    </source>
</evidence>
<organism evidence="4 5">
    <name type="scientific">Cloeon dipterum</name>
    <dbReference type="NCBI Taxonomy" id="197152"/>
    <lineage>
        <taxon>Eukaryota</taxon>
        <taxon>Metazoa</taxon>
        <taxon>Ecdysozoa</taxon>
        <taxon>Arthropoda</taxon>
        <taxon>Hexapoda</taxon>
        <taxon>Insecta</taxon>
        <taxon>Pterygota</taxon>
        <taxon>Palaeoptera</taxon>
        <taxon>Ephemeroptera</taxon>
        <taxon>Pisciforma</taxon>
        <taxon>Baetidae</taxon>
        <taxon>Cloeon</taxon>
    </lineage>
</organism>
<evidence type="ECO:0000313" key="4">
    <source>
        <dbReference type="EMBL" id="CAB3379500.1"/>
    </source>
</evidence>
<keyword evidence="2" id="KW-0808">Transferase</keyword>
<dbReference type="Pfam" id="PF00145">
    <property type="entry name" value="DNA_methylase"/>
    <property type="match status" value="1"/>
</dbReference>
<dbReference type="PANTHER" id="PTHR46098:SF1">
    <property type="entry name" value="TRNA (CYTOSINE(38)-C(5))-METHYLTRANSFERASE"/>
    <property type="match status" value="1"/>
</dbReference>
<evidence type="ECO:0000313" key="5">
    <source>
        <dbReference type="Proteomes" id="UP000494165"/>
    </source>
</evidence>
<dbReference type="Gene3D" id="3.90.120.10">
    <property type="entry name" value="DNA Methylase, subunit A, domain 2"/>
    <property type="match status" value="1"/>
</dbReference>
<dbReference type="GO" id="GO:0008168">
    <property type="term" value="F:methyltransferase activity"/>
    <property type="evidence" value="ECO:0007669"/>
    <property type="project" value="UniProtKB-KW"/>
</dbReference>
<dbReference type="InterPro" id="IPR029063">
    <property type="entry name" value="SAM-dependent_MTases_sf"/>
</dbReference>
<evidence type="ECO:0008006" key="6">
    <source>
        <dbReference type="Google" id="ProtNLM"/>
    </source>
</evidence>
<keyword evidence="3" id="KW-0949">S-adenosyl-L-methionine</keyword>
<dbReference type="Proteomes" id="UP000494165">
    <property type="component" value="Unassembled WGS sequence"/>
</dbReference>
<keyword evidence="5" id="KW-1185">Reference proteome</keyword>
<sequence length="244" mass="27841">MKILPDLPHIEFILLENVVGFEKSDARNQLTDVLKKIGFCIQEFHLCPSQFNIPNKRPRYYMLAKRGSDFKYNSAQSLQTQLPVDLIKEGGFLAEVHHKVIEKCDDPSSCFKIGKILEEDSAENSSLAEKDLKFFMEFDLVGRESRLSGCFTKSYKRYFLGTGSIFLENFDKLKEVDTSTANYQAIISETLKPRFFTSREILRLMCFPEWFTFPTEVSSKQAAAVLGNSINVHVVALLIGLLVM</sequence>
<dbReference type="Gene3D" id="3.40.50.150">
    <property type="entry name" value="Vaccinia Virus protein VP39"/>
    <property type="match status" value="1"/>
</dbReference>
<gene>
    <name evidence="4" type="ORF">CLODIP_2_CD16097</name>
</gene>
<dbReference type="OrthoDB" id="414133at2759"/>
<proteinExistence type="predicted"/>
<dbReference type="InterPro" id="IPR001525">
    <property type="entry name" value="C5_MeTfrase"/>
</dbReference>
<accession>A0A8S1DFF8</accession>
<dbReference type="GO" id="GO:0032259">
    <property type="term" value="P:methylation"/>
    <property type="evidence" value="ECO:0007669"/>
    <property type="project" value="UniProtKB-KW"/>
</dbReference>
<dbReference type="EMBL" id="CADEPI010000187">
    <property type="protein sequence ID" value="CAB3379500.1"/>
    <property type="molecule type" value="Genomic_DNA"/>
</dbReference>
<dbReference type="InterPro" id="IPR050750">
    <property type="entry name" value="C5-MTase"/>
</dbReference>
<comment type="caution">
    <text evidence="4">The sequence shown here is derived from an EMBL/GenBank/DDBJ whole genome shotgun (WGS) entry which is preliminary data.</text>
</comment>
<dbReference type="SUPFAM" id="SSF53335">
    <property type="entry name" value="S-adenosyl-L-methionine-dependent methyltransferases"/>
    <property type="match status" value="1"/>
</dbReference>